<keyword evidence="2" id="KW-1185">Reference proteome</keyword>
<accession>A0A1Y1VC98</accession>
<dbReference type="EMBL" id="MCFH01000015">
    <property type="protein sequence ID" value="ORX52592.1"/>
    <property type="molecule type" value="Genomic_DNA"/>
</dbReference>
<comment type="caution">
    <text evidence="1">The sequence shown here is derived from an EMBL/GenBank/DDBJ whole genome shotgun (WGS) entry which is preliminary data.</text>
</comment>
<dbReference type="Proteomes" id="UP000193719">
    <property type="component" value="Unassembled WGS sequence"/>
</dbReference>
<evidence type="ECO:0000313" key="1">
    <source>
        <dbReference type="EMBL" id="ORX52592.1"/>
    </source>
</evidence>
<proteinExistence type="predicted"/>
<organism evidence="1 2">
    <name type="scientific">Piromyces finnis</name>
    <dbReference type="NCBI Taxonomy" id="1754191"/>
    <lineage>
        <taxon>Eukaryota</taxon>
        <taxon>Fungi</taxon>
        <taxon>Fungi incertae sedis</taxon>
        <taxon>Chytridiomycota</taxon>
        <taxon>Chytridiomycota incertae sedis</taxon>
        <taxon>Neocallimastigomycetes</taxon>
        <taxon>Neocallimastigales</taxon>
        <taxon>Neocallimastigaceae</taxon>
        <taxon>Piromyces</taxon>
    </lineage>
</organism>
<name>A0A1Y1VC98_9FUNG</name>
<sequence length="310" mass="36783">MNIRYTLINIIKEYYKNYKSLEYTDTHLTCYSDRDFFKGHKSQKNIIKNLNEMKKKCKKPLSLTKNEEYLKRIPYIESNSEGVKFTKEACEGFEFLWLVRLNVTSRNDETIAKISSKITKMSIHDLDRSMKLYNLMELKKEIMISPNTNKKKGFYIYHFITFTKVPSDISYDNIGNNYDSQNINTDFNPNSGYGSLNTLNLLEPQNNFSNNQTFTKVPSDNSSLTSHININTINLDNDYNITVMNPNLLYTVYNINNTNDSKDTYNIIDPNVYYHYFPNQEIIKKFYQYYFQLFLLQILFIFHHPNNNYV</sequence>
<evidence type="ECO:0000313" key="2">
    <source>
        <dbReference type="Proteomes" id="UP000193719"/>
    </source>
</evidence>
<protein>
    <submittedName>
        <fullName evidence="1">Uncharacterized protein</fullName>
    </submittedName>
</protein>
<gene>
    <name evidence="1" type="ORF">BCR36DRAFT_411481</name>
</gene>
<reference evidence="1 2" key="1">
    <citation type="submission" date="2016-08" db="EMBL/GenBank/DDBJ databases">
        <title>Genomes of anaerobic fungi encode conserved fungal cellulosomes for biomass hydrolysis.</title>
        <authorList>
            <consortium name="DOE Joint Genome Institute"/>
            <person name="Haitjema C.H."/>
            <person name="Gilmore S.P."/>
            <person name="Henske J.K."/>
            <person name="Solomon K.V."/>
            <person name="De Groot R."/>
            <person name="Kuo A."/>
            <person name="Mondo S.J."/>
            <person name="Salamov A.A."/>
            <person name="Labutti K."/>
            <person name="Zhao Z."/>
            <person name="Chiniquy J."/>
            <person name="Barry K."/>
            <person name="Brewer H.M."/>
            <person name="Purvine S.O."/>
            <person name="Wright A.T."/>
            <person name="Boxma B."/>
            <person name="Van Alen T."/>
            <person name="Hackstein J.H."/>
            <person name="Baker S.E."/>
            <person name="Grigoriev I.V."/>
            <person name="O'Malley M.A."/>
        </authorList>
    </citation>
    <scope>NUCLEOTIDE SEQUENCE [LARGE SCALE GENOMIC DNA]</scope>
    <source>
        <strain evidence="2">finn</strain>
    </source>
</reference>
<dbReference type="AlphaFoldDB" id="A0A1Y1VC98"/>
<reference evidence="1 2" key="2">
    <citation type="submission" date="2016-08" db="EMBL/GenBank/DDBJ databases">
        <title>Pervasive Adenine N6-methylation of Active Genes in Fungi.</title>
        <authorList>
            <consortium name="DOE Joint Genome Institute"/>
            <person name="Mondo S.J."/>
            <person name="Dannebaum R.O."/>
            <person name="Kuo R.C."/>
            <person name="Labutti K."/>
            <person name="Haridas S."/>
            <person name="Kuo A."/>
            <person name="Salamov A."/>
            <person name="Ahrendt S.R."/>
            <person name="Lipzen A."/>
            <person name="Sullivan W."/>
            <person name="Andreopoulos W.B."/>
            <person name="Clum A."/>
            <person name="Lindquist E."/>
            <person name="Daum C."/>
            <person name="Ramamoorthy G.K."/>
            <person name="Gryganskyi A."/>
            <person name="Culley D."/>
            <person name="Magnuson J.K."/>
            <person name="James T.Y."/>
            <person name="O'Malley M.A."/>
            <person name="Stajich J.E."/>
            <person name="Spatafora J.W."/>
            <person name="Visel A."/>
            <person name="Grigoriev I.V."/>
        </authorList>
    </citation>
    <scope>NUCLEOTIDE SEQUENCE [LARGE SCALE GENOMIC DNA]</scope>
    <source>
        <strain evidence="2">finn</strain>
    </source>
</reference>